<accession>A0A329SHN3</accession>
<dbReference type="Proteomes" id="UP000774804">
    <property type="component" value="Unassembled WGS sequence"/>
</dbReference>
<name>A0A329SHN3_9STRA</name>
<dbReference type="EMBL" id="RCMI01000582">
    <property type="protein sequence ID" value="KAG2904744.1"/>
    <property type="molecule type" value="Genomic_DNA"/>
</dbReference>
<gene>
    <name evidence="6" type="ORF">PC110_g8048</name>
    <name evidence="1" type="ORF">PC113_g15424</name>
    <name evidence="2" type="ORF">PC115_g14849</name>
    <name evidence="3" type="ORF">PC117_g16369</name>
    <name evidence="4" type="ORF">PC118_g15475</name>
    <name evidence="5" type="ORF">PC129_g13861</name>
</gene>
<organism evidence="6 7">
    <name type="scientific">Phytophthora cactorum</name>
    <dbReference type="NCBI Taxonomy" id="29920"/>
    <lineage>
        <taxon>Eukaryota</taxon>
        <taxon>Sar</taxon>
        <taxon>Stramenopiles</taxon>
        <taxon>Oomycota</taxon>
        <taxon>Peronosporomycetes</taxon>
        <taxon>Peronosporales</taxon>
        <taxon>Peronosporaceae</taxon>
        <taxon>Phytophthora</taxon>
    </lineage>
</organism>
<sequence length="89" mass="9964">MAGQATTNKHTPGEWLRVLAAYHAQRTDWLTVAANNGMPRPTAYRWASEDRDEALQRGDARAASTKVTPEIKAALESYLNENRQYTCKA</sequence>
<evidence type="ECO:0000313" key="4">
    <source>
        <dbReference type="EMBL" id="KAG2972836.1"/>
    </source>
</evidence>
<evidence type="ECO:0000313" key="5">
    <source>
        <dbReference type="EMBL" id="KAG3215252.1"/>
    </source>
</evidence>
<evidence type="ECO:0000313" key="3">
    <source>
        <dbReference type="EMBL" id="KAG2920971.1"/>
    </source>
</evidence>
<dbReference type="EMBL" id="RCMG01000570">
    <property type="protein sequence ID" value="KAG2851987.1"/>
    <property type="molecule type" value="Genomic_DNA"/>
</dbReference>
<comment type="caution">
    <text evidence="6">The sequence shown here is derived from an EMBL/GenBank/DDBJ whole genome shotgun (WGS) entry which is preliminary data.</text>
</comment>
<dbReference type="OrthoDB" id="102755at2759"/>
<keyword evidence="7" id="KW-1185">Reference proteome</keyword>
<dbReference type="Proteomes" id="UP000736787">
    <property type="component" value="Unassembled WGS sequence"/>
</dbReference>
<dbReference type="EMBL" id="RCMV01000571">
    <property type="protein sequence ID" value="KAG3215252.1"/>
    <property type="molecule type" value="Genomic_DNA"/>
</dbReference>
<dbReference type="Proteomes" id="UP000735874">
    <property type="component" value="Unassembled WGS sequence"/>
</dbReference>
<reference evidence="6 7" key="1">
    <citation type="submission" date="2018-01" db="EMBL/GenBank/DDBJ databases">
        <title>Draft genome of the strawberry crown rot pathogen Phytophthora cactorum.</title>
        <authorList>
            <person name="Armitage A.D."/>
            <person name="Lysoe E."/>
            <person name="Nellist C.F."/>
            <person name="Harrison R.J."/>
            <person name="Brurberg M.B."/>
        </authorList>
    </citation>
    <scope>NUCLEOTIDE SEQUENCE [LARGE SCALE GENOMIC DNA]</scope>
    <source>
        <strain evidence="6 7">10300</strain>
    </source>
</reference>
<evidence type="ECO:0000313" key="2">
    <source>
        <dbReference type="EMBL" id="KAG2904744.1"/>
    </source>
</evidence>
<dbReference type="EMBL" id="RCMK01000578">
    <property type="protein sequence ID" value="KAG2920971.1"/>
    <property type="molecule type" value="Genomic_DNA"/>
</dbReference>
<dbReference type="EMBL" id="MJFZ01000162">
    <property type="protein sequence ID" value="RAW35626.1"/>
    <property type="molecule type" value="Genomic_DNA"/>
</dbReference>
<evidence type="ECO:0000313" key="1">
    <source>
        <dbReference type="EMBL" id="KAG2851987.1"/>
    </source>
</evidence>
<dbReference type="Proteomes" id="UP000251314">
    <property type="component" value="Unassembled WGS sequence"/>
</dbReference>
<proteinExistence type="predicted"/>
<dbReference type="STRING" id="29920.A0A329SHN3"/>
<evidence type="ECO:0000313" key="7">
    <source>
        <dbReference type="Proteomes" id="UP000251314"/>
    </source>
</evidence>
<dbReference type="VEuPathDB" id="FungiDB:PC110_g8048"/>
<evidence type="ECO:0008006" key="8">
    <source>
        <dbReference type="Google" id="ProtNLM"/>
    </source>
</evidence>
<protein>
    <recommendedName>
        <fullName evidence="8">Homeodomain-like</fullName>
    </recommendedName>
</protein>
<dbReference type="AlphaFoldDB" id="A0A329SHN3"/>
<dbReference type="Proteomes" id="UP000697107">
    <property type="component" value="Unassembled WGS sequence"/>
</dbReference>
<reference evidence="1" key="2">
    <citation type="submission" date="2018-10" db="EMBL/GenBank/DDBJ databases">
        <title>Effector identification in a new, highly contiguous assembly of the strawberry crown rot pathogen Phytophthora cactorum.</title>
        <authorList>
            <person name="Armitage A.D."/>
            <person name="Nellist C.F."/>
            <person name="Bates H."/>
            <person name="Vickerstaff R.J."/>
            <person name="Harrison R.J."/>
        </authorList>
    </citation>
    <scope>NUCLEOTIDE SEQUENCE</scope>
    <source>
        <strain evidence="1">15-7</strain>
        <strain evidence="2">4032</strain>
        <strain evidence="3">4040</strain>
        <strain evidence="4">P415</strain>
        <strain evidence="5">P421</strain>
    </source>
</reference>
<dbReference type="EMBL" id="RCML01000602">
    <property type="protein sequence ID" value="KAG2972836.1"/>
    <property type="molecule type" value="Genomic_DNA"/>
</dbReference>
<evidence type="ECO:0000313" key="6">
    <source>
        <dbReference type="EMBL" id="RAW35626.1"/>
    </source>
</evidence>
<dbReference type="Proteomes" id="UP000760860">
    <property type="component" value="Unassembled WGS sequence"/>
</dbReference>